<dbReference type="AlphaFoldDB" id="A0A9N8DDS4"/>
<name>A0A9N8DDS4_9STRA</name>
<evidence type="ECO:0000313" key="2">
    <source>
        <dbReference type="EMBL" id="CAB9500932.1"/>
    </source>
</evidence>
<sequence>MTTDLFGLTRAVGRIKAGHQSTVICWSGHAFYFDAVSPHWLLLAIGFPWSSLATMALVLGIIRHYRRLLMAEPLSNPFCFAHLSLTVPAPGPRQEWTSVLYGR</sequence>
<evidence type="ECO:0000256" key="1">
    <source>
        <dbReference type="SAM" id="Phobius"/>
    </source>
</evidence>
<keyword evidence="1" id="KW-0812">Transmembrane</keyword>
<keyword evidence="1" id="KW-0472">Membrane</keyword>
<comment type="caution">
    <text evidence="2">The sequence shown here is derived from an EMBL/GenBank/DDBJ whole genome shotgun (WGS) entry which is preliminary data.</text>
</comment>
<dbReference type="EMBL" id="CAICTM010000094">
    <property type="protein sequence ID" value="CAB9500932.1"/>
    <property type="molecule type" value="Genomic_DNA"/>
</dbReference>
<proteinExistence type="predicted"/>
<protein>
    <submittedName>
        <fullName evidence="2">Uncharacterized protein</fullName>
    </submittedName>
</protein>
<organism evidence="2 3">
    <name type="scientific">Seminavis robusta</name>
    <dbReference type="NCBI Taxonomy" id="568900"/>
    <lineage>
        <taxon>Eukaryota</taxon>
        <taxon>Sar</taxon>
        <taxon>Stramenopiles</taxon>
        <taxon>Ochrophyta</taxon>
        <taxon>Bacillariophyta</taxon>
        <taxon>Bacillariophyceae</taxon>
        <taxon>Bacillariophycidae</taxon>
        <taxon>Naviculales</taxon>
        <taxon>Naviculaceae</taxon>
        <taxon>Seminavis</taxon>
    </lineage>
</organism>
<feature type="transmembrane region" description="Helical" evidence="1">
    <location>
        <begin position="40"/>
        <end position="62"/>
    </location>
</feature>
<evidence type="ECO:0000313" key="3">
    <source>
        <dbReference type="Proteomes" id="UP001153069"/>
    </source>
</evidence>
<reference evidence="2" key="1">
    <citation type="submission" date="2020-06" db="EMBL/GenBank/DDBJ databases">
        <authorList>
            <consortium name="Plant Systems Biology data submission"/>
        </authorList>
    </citation>
    <scope>NUCLEOTIDE SEQUENCE</scope>
    <source>
        <strain evidence="2">D6</strain>
    </source>
</reference>
<keyword evidence="1" id="KW-1133">Transmembrane helix</keyword>
<accession>A0A9N8DDS4</accession>
<gene>
    <name evidence="2" type="ORF">SEMRO_95_G049401.1</name>
</gene>
<dbReference type="Proteomes" id="UP001153069">
    <property type="component" value="Unassembled WGS sequence"/>
</dbReference>
<keyword evidence="3" id="KW-1185">Reference proteome</keyword>